<reference evidence="2" key="1">
    <citation type="submission" date="2019-08" db="EMBL/GenBank/DDBJ databases">
        <authorList>
            <person name="Kucharzyk K."/>
            <person name="Murdoch R.W."/>
            <person name="Higgins S."/>
            <person name="Loffler F."/>
        </authorList>
    </citation>
    <scope>NUCLEOTIDE SEQUENCE</scope>
</reference>
<sequence>MRRLIVAIELRGFDDLKDDLINMAAALKQGPGVNRALQAGAAPIEEQMLHNASSDPKIISGDLHDSIRTGSVKKRRDGGKRITIGVHNKERGAYYANPVEFGHGGPAPAPAHPFVRPAFDVKASEAFEEMKRVLREEISNT</sequence>
<gene>
    <name evidence="2" type="ORF">SDC9_123562</name>
</gene>
<dbReference type="NCBIfam" id="TIGR01725">
    <property type="entry name" value="phge_HK97_gp10"/>
    <property type="match status" value="1"/>
</dbReference>
<comment type="caution">
    <text evidence="2">The sequence shown here is derived from an EMBL/GenBank/DDBJ whole genome shotgun (WGS) entry which is preliminary data.</text>
</comment>
<protein>
    <recommendedName>
        <fullName evidence="3">HK97 gp10 family phage protein</fullName>
    </recommendedName>
</protein>
<dbReference type="AlphaFoldDB" id="A0A645CHY8"/>
<evidence type="ECO:0000256" key="1">
    <source>
        <dbReference type="SAM" id="MobiDB-lite"/>
    </source>
</evidence>
<evidence type="ECO:0000313" key="2">
    <source>
        <dbReference type="EMBL" id="MPM76563.1"/>
    </source>
</evidence>
<feature type="region of interest" description="Disordered" evidence="1">
    <location>
        <begin position="55"/>
        <end position="80"/>
    </location>
</feature>
<organism evidence="2">
    <name type="scientific">bioreactor metagenome</name>
    <dbReference type="NCBI Taxonomy" id="1076179"/>
    <lineage>
        <taxon>unclassified sequences</taxon>
        <taxon>metagenomes</taxon>
        <taxon>ecological metagenomes</taxon>
    </lineage>
</organism>
<dbReference type="InterPro" id="IPR010064">
    <property type="entry name" value="HK97-gp10_tail"/>
</dbReference>
<dbReference type="EMBL" id="VSSQ01027353">
    <property type="protein sequence ID" value="MPM76563.1"/>
    <property type="molecule type" value="Genomic_DNA"/>
</dbReference>
<proteinExistence type="predicted"/>
<accession>A0A645CHY8</accession>
<dbReference type="Pfam" id="PF04883">
    <property type="entry name" value="HK97-gp10_like"/>
    <property type="match status" value="1"/>
</dbReference>
<name>A0A645CHY8_9ZZZZ</name>
<evidence type="ECO:0008006" key="3">
    <source>
        <dbReference type="Google" id="ProtNLM"/>
    </source>
</evidence>